<sequence>LVQCMWILSFEMLDRGGHPQEWSLMYEKQYMESKPKETSTSVAPTPGDKEAKLHSKSSTTEQDLDVFLLGDGSGDEGPGYWRSGWWQCRWR</sequence>
<organism evidence="2 3">
    <name type="scientific">Colocasia esculenta</name>
    <name type="common">Wild taro</name>
    <name type="synonym">Arum esculentum</name>
    <dbReference type="NCBI Taxonomy" id="4460"/>
    <lineage>
        <taxon>Eukaryota</taxon>
        <taxon>Viridiplantae</taxon>
        <taxon>Streptophyta</taxon>
        <taxon>Embryophyta</taxon>
        <taxon>Tracheophyta</taxon>
        <taxon>Spermatophyta</taxon>
        <taxon>Magnoliopsida</taxon>
        <taxon>Liliopsida</taxon>
        <taxon>Araceae</taxon>
        <taxon>Aroideae</taxon>
        <taxon>Colocasieae</taxon>
        <taxon>Colocasia</taxon>
    </lineage>
</organism>
<comment type="caution">
    <text evidence="2">The sequence shown here is derived from an EMBL/GenBank/DDBJ whole genome shotgun (WGS) entry which is preliminary data.</text>
</comment>
<reference evidence="2" key="1">
    <citation type="submission" date="2017-07" db="EMBL/GenBank/DDBJ databases">
        <title>Taro Niue Genome Assembly and Annotation.</title>
        <authorList>
            <person name="Atibalentja N."/>
            <person name="Keating K."/>
            <person name="Fields C.J."/>
        </authorList>
    </citation>
    <scope>NUCLEOTIDE SEQUENCE</scope>
    <source>
        <strain evidence="2">Niue_2</strain>
        <tissue evidence="2">Leaf</tissue>
    </source>
</reference>
<dbReference type="Proteomes" id="UP000652761">
    <property type="component" value="Unassembled WGS sequence"/>
</dbReference>
<accession>A0A843VC24</accession>
<keyword evidence="3" id="KW-1185">Reference proteome</keyword>
<feature type="non-terminal residue" evidence="2">
    <location>
        <position position="1"/>
    </location>
</feature>
<dbReference type="AlphaFoldDB" id="A0A843VC24"/>
<dbReference type="EMBL" id="NMUH01001568">
    <property type="protein sequence ID" value="MQL93485.1"/>
    <property type="molecule type" value="Genomic_DNA"/>
</dbReference>
<gene>
    <name evidence="2" type="ORF">Taro_026128</name>
</gene>
<protein>
    <submittedName>
        <fullName evidence="2">Uncharacterized protein</fullName>
    </submittedName>
</protein>
<evidence type="ECO:0000313" key="2">
    <source>
        <dbReference type="EMBL" id="MQL93485.1"/>
    </source>
</evidence>
<evidence type="ECO:0000313" key="3">
    <source>
        <dbReference type="Proteomes" id="UP000652761"/>
    </source>
</evidence>
<evidence type="ECO:0000256" key="1">
    <source>
        <dbReference type="SAM" id="MobiDB-lite"/>
    </source>
</evidence>
<feature type="region of interest" description="Disordered" evidence="1">
    <location>
        <begin position="35"/>
        <end position="58"/>
    </location>
</feature>
<proteinExistence type="predicted"/>
<name>A0A843VC24_COLES</name>